<sequence length="54" mass="5962">MSAEKLSGGENARRRKRPSEKTSGGENVRRRKCPVEKMSGNPFQAPSGPSYKEP</sequence>
<organism evidence="2 3">
    <name type="scientific">Steinernema glaseri</name>
    <dbReference type="NCBI Taxonomy" id="37863"/>
    <lineage>
        <taxon>Eukaryota</taxon>
        <taxon>Metazoa</taxon>
        <taxon>Ecdysozoa</taxon>
        <taxon>Nematoda</taxon>
        <taxon>Chromadorea</taxon>
        <taxon>Rhabditida</taxon>
        <taxon>Tylenchina</taxon>
        <taxon>Panagrolaimomorpha</taxon>
        <taxon>Strongyloidoidea</taxon>
        <taxon>Steinernematidae</taxon>
        <taxon>Steinernema</taxon>
    </lineage>
</organism>
<dbReference type="Proteomes" id="UP000095287">
    <property type="component" value="Unplaced"/>
</dbReference>
<evidence type="ECO:0000256" key="1">
    <source>
        <dbReference type="SAM" id="MobiDB-lite"/>
    </source>
</evidence>
<keyword evidence="2" id="KW-1185">Reference proteome</keyword>
<evidence type="ECO:0000313" key="2">
    <source>
        <dbReference type="Proteomes" id="UP000095287"/>
    </source>
</evidence>
<reference evidence="3" key="1">
    <citation type="submission" date="2016-11" db="UniProtKB">
        <authorList>
            <consortium name="WormBaseParasite"/>
        </authorList>
    </citation>
    <scope>IDENTIFICATION</scope>
</reference>
<proteinExistence type="predicted"/>
<accession>A0A1I7ZE03</accession>
<protein>
    <submittedName>
        <fullName evidence="3">High mobility group protein HMG-I/HMG-Y</fullName>
    </submittedName>
</protein>
<dbReference type="WBParaSite" id="L893_g25402.t1">
    <property type="protein sequence ID" value="L893_g25402.t1"/>
    <property type="gene ID" value="L893_g25402"/>
</dbReference>
<dbReference type="AlphaFoldDB" id="A0A1I7ZE03"/>
<feature type="region of interest" description="Disordered" evidence="1">
    <location>
        <begin position="1"/>
        <end position="54"/>
    </location>
</feature>
<evidence type="ECO:0000313" key="3">
    <source>
        <dbReference type="WBParaSite" id="L893_g25402.t1"/>
    </source>
</evidence>
<name>A0A1I7ZE03_9BILA</name>